<evidence type="ECO:0000256" key="2">
    <source>
        <dbReference type="ARBA" id="ARBA00004442"/>
    </source>
</evidence>
<dbReference type="SUPFAM" id="SSF51126">
    <property type="entry name" value="Pectin lyase-like"/>
    <property type="match status" value="1"/>
</dbReference>
<keyword evidence="12" id="KW-1185">Reference proteome</keyword>
<dbReference type="NCBIfam" id="TIGR01376">
    <property type="entry name" value="POMP_repeat"/>
    <property type="match status" value="1"/>
</dbReference>
<keyword evidence="6 8" id="KW-0472">Membrane</keyword>
<evidence type="ECO:0000313" key="11">
    <source>
        <dbReference type="EMBL" id="SDU02171.1"/>
    </source>
</evidence>
<dbReference type="EMBL" id="LT629787">
    <property type="protein sequence ID" value="SDU02171.1"/>
    <property type="molecule type" value="Genomic_DNA"/>
</dbReference>
<feature type="domain" description="IPTL-CTERM protein sorting" evidence="10">
    <location>
        <begin position="658"/>
        <end position="683"/>
    </location>
</feature>
<dbReference type="STRING" id="1434072.SAMN05216210_1274"/>
<evidence type="ECO:0000256" key="6">
    <source>
        <dbReference type="ARBA" id="ARBA00023136"/>
    </source>
</evidence>
<keyword evidence="5 9" id="KW-0732">Signal</keyword>
<dbReference type="InterPro" id="IPR003368">
    <property type="entry name" value="POMP_repeat"/>
</dbReference>
<evidence type="ECO:0000256" key="3">
    <source>
        <dbReference type="ARBA" id="ARBA00004613"/>
    </source>
</evidence>
<evidence type="ECO:0000256" key="7">
    <source>
        <dbReference type="ARBA" id="ARBA00023237"/>
    </source>
</evidence>
<dbReference type="NCBIfam" id="TIGR04174">
    <property type="entry name" value="IPTL_CTERM"/>
    <property type="match status" value="1"/>
</dbReference>
<dbReference type="GO" id="GO:0005576">
    <property type="term" value="C:extracellular region"/>
    <property type="evidence" value="ECO:0007669"/>
    <property type="project" value="UniProtKB-SubCell"/>
</dbReference>
<keyword evidence="8" id="KW-1133">Transmembrane helix</keyword>
<dbReference type="Pfam" id="PF02415">
    <property type="entry name" value="Chlam_PMP"/>
    <property type="match status" value="3"/>
</dbReference>
<dbReference type="AlphaFoldDB" id="A0A1H2F490"/>
<gene>
    <name evidence="11" type="ORF">SAMN05216210_1274</name>
</gene>
<dbReference type="Proteomes" id="UP000243924">
    <property type="component" value="Chromosome I"/>
</dbReference>
<dbReference type="NCBIfam" id="NF041518">
    <property type="entry name" value="choice_anch_Q"/>
    <property type="match status" value="1"/>
</dbReference>
<feature type="transmembrane region" description="Helical" evidence="8">
    <location>
        <begin position="663"/>
        <end position="680"/>
    </location>
</feature>
<accession>A0A1H2F490</accession>
<dbReference type="NCBIfam" id="NF041766">
    <property type="entry name" value="choice_anch_U"/>
    <property type="match status" value="1"/>
</dbReference>
<keyword evidence="7" id="KW-0998">Cell outer membrane</keyword>
<dbReference type="InterPro" id="IPR026442">
    <property type="entry name" value="IPTL_CTERM"/>
</dbReference>
<evidence type="ECO:0000256" key="1">
    <source>
        <dbReference type="ARBA" id="ARBA00004196"/>
    </source>
</evidence>
<dbReference type="RefSeq" id="WP_172830094.1">
    <property type="nucleotide sequence ID" value="NZ_LT629787.1"/>
</dbReference>
<comment type="subcellular location">
    <subcellularLocation>
        <location evidence="1">Cell envelope</location>
    </subcellularLocation>
    <subcellularLocation>
        <location evidence="2">Cell outer membrane</location>
    </subcellularLocation>
    <subcellularLocation>
        <location evidence="3">Secreted</location>
    </subcellularLocation>
</comment>
<organism evidence="11 12">
    <name type="scientific">Halopseudomonas salegens</name>
    <dbReference type="NCBI Taxonomy" id="1434072"/>
    <lineage>
        <taxon>Bacteria</taxon>
        <taxon>Pseudomonadati</taxon>
        <taxon>Pseudomonadota</taxon>
        <taxon>Gammaproteobacteria</taxon>
        <taxon>Pseudomonadales</taxon>
        <taxon>Pseudomonadaceae</taxon>
        <taxon>Halopseudomonas</taxon>
    </lineage>
</organism>
<keyword evidence="4" id="KW-0964">Secreted</keyword>
<dbReference type="Pfam" id="PF18203">
    <property type="entry name" value="IPTL-CTERM"/>
    <property type="match status" value="1"/>
</dbReference>
<evidence type="ECO:0000256" key="5">
    <source>
        <dbReference type="ARBA" id="ARBA00022729"/>
    </source>
</evidence>
<sequence length="684" mass="69761">MPCGTRASSFNRAVMRGTLFLLLQLPLLSMAAEIHVDQSATGGNNGSTWADAYTDLQDALSLALPGDEIWVAAGVYTPTSDPAQRTVAFQLRNGVGMYGGFSGTESLRADRDWQTNTTILSGDIENNDASSGGVVTDTSQIQGANSLHVLSGTNVDASTVLDGFTITAGYADGSSNNGSGAGLILVFGSPTLNNLQFSGNFASIYGGAIYSYDGAPVFNDVTFLNNRSSQLGGAIASIGDPAKLSNIPPILTVPEFDNVIFMGNRAAQGGAMFNSFGMSPALTNTVFFGNIADNDGGAIYNRSQSSPTLINTTLSGNSAAVGGGLYNVIESVPTLVNSIAWGNTATAVGAQIHNADVDSGVTATYSLVEGQQPLGDANLDGTDPASNPLFVDQGSGDLRLQADSPAVDAGSNAAIPAGVTSDLSGGPRILPAVDGVVDLGAFETAYFLVTPDAGAGGQLDPASTQRVAPGGSLALGIIPDTDYRLDTVNGCNGTLVDATYTTDGLAADCTVTASFVRVAAADASPTGSGPINVQLDGGGTGCGFVRSDFVSADTFPPTSVETRFPHGLFDFELSGCDTGSTVTLTMTYPTPLPSGAQYWKFGPTADNPAPHWYVMPASFNGADVSFSITDGGMGDGDLTANGSIVDPGGPGLFAGSAAPIPSLQSWSIALLALLLGWFGVRRRV</sequence>
<feature type="chain" id="PRO_5009273572" evidence="9">
    <location>
        <begin position="32"/>
        <end position="684"/>
    </location>
</feature>
<evidence type="ECO:0000256" key="9">
    <source>
        <dbReference type="SAM" id="SignalP"/>
    </source>
</evidence>
<feature type="signal peptide" evidence="9">
    <location>
        <begin position="1"/>
        <end position="31"/>
    </location>
</feature>
<dbReference type="GO" id="GO:0009279">
    <property type="term" value="C:cell outer membrane"/>
    <property type="evidence" value="ECO:0007669"/>
    <property type="project" value="UniProtKB-SubCell"/>
</dbReference>
<dbReference type="InterPro" id="IPR011050">
    <property type="entry name" value="Pectin_lyase_fold/virulence"/>
</dbReference>
<dbReference type="Gene3D" id="2.160.20.10">
    <property type="entry name" value="Single-stranded right-handed beta-helix, Pectin lyase-like"/>
    <property type="match status" value="1"/>
</dbReference>
<evidence type="ECO:0000259" key="10">
    <source>
        <dbReference type="Pfam" id="PF18203"/>
    </source>
</evidence>
<dbReference type="InterPro" id="IPR012334">
    <property type="entry name" value="Pectin_lyas_fold"/>
</dbReference>
<keyword evidence="8" id="KW-0812">Transmembrane</keyword>
<evidence type="ECO:0000313" key="12">
    <source>
        <dbReference type="Proteomes" id="UP000243924"/>
    </source>
</evidence>
<dbReference type="PANTHER" id="PTHR11319">
    <property type="entry name" value="G PROTEIN-COUPLED RECEPTOR-RELATED"/>
    <property type="match status" value="1"/>
</dbReference>
<evidence type="ECO:0000256" key="8">
    <source>
        <dbReference type="SAM" id="Phobius"/>
    </source>
</evidence>
<dbReference type="InterPro" id="IPR053784">
    <property type="entry name" value="Choice_anch_U_dom"/>
</dbReference>
<protein>
    <submittedName>
        <fullName evidence="11">IPTL-CTERM protein sorting domain-containing protein</fullName>
    </submittedName>
</protein>
<dbReference type="PANTHER" id="PTHR11319:SF35">
    <property type="entry name" value="OUTER MEMBRANE PROTEIN PMPC-RELATED"/>
    <property type="match status" value="1"/>
</dbReference>
<reference evidence="12" key="1">
    <citation type="submission" date="2016-10" db="EMBL/GenBank/DDBJ databases">
        <authorList>
            <person name="Varghese N."/>
            <person name="Submissions S."/>
        </authorList>
    </citation>
    <scope>NUCLEOTIDE SEQUENCE [LARGE SCALE GENOMIC DNA]</scope>
    <source>
        <strain evidence="12">CECT 8338</strain>
    </source>
</reference>
<evidence type="ECO:0000256" key="4">
    <source>
        <dbReference type="ARBA" id="ARBA00022525"/>
    </source>
</evidence>
<proteinExistence type="predicted"/>
<name>A0A1H2F490_9GAMM</name>
<dbReference type="InterPro" id="IPR059226">
    <property type="entry name" value="Choice_anch_Q_dom"/>
</dbReference>